<organism evidence="4">
    <name type="scientific">Curvibacter symbiont subsp. Hydra magnipapillata</name>
    <dbReference type="NCBI Taxonomy" id="667019"/>
    <lineage>
        <taxon>Bacteria</taxon>
        <taxon>Pseudomonadati</taxon>
        <taxon>Pseudomonadota</taxon>
        <taxon>Betaproteobacteria</taxon>
        <taxon>Burkholderiales</taxon>
        <taxon>Comamonadaceae</taxon>
        <taxon>Curvibacter</taxon>
    </lineage>
</organism>
<dbReference type="InterPro" id="IPR001343">
    <property type="entry name" value="Hemolysn_Ca-bd"/>
</dbReference>
<evidence type="ECO:0000256" key="1">
    <source>
        <dbReference type="ARBA" id="ARBA00004613"/>
    </source>
</evidence>
<dbReference type="Pfam" id="PF07691">
    <property type="entry name" value="PA14"/>
    <property type="match status" value="1"/>
</dbReference>
<dbReference type="GO" id="GO:0005576">
    <property type="term" value="C:extracellular region"/>
    <property type="evidence" value="ECO:0007669"/>
    <property type="project" value="UniProtKB-SubCell"/>
</dbReference>
<dbReference type="InterPro" id="IPR050557">
    <property type="entry name" value="RTX_toxin/Mannuronan_C5-epim"/>
</dbReference>
<dbReference type="InterPro" id="IPR011658">
    <property type="entry name" value="PA14_dom"/>
</dbReference>
<evidence type="ECO:0000313" key="4">
    <source>
        <dbReference type="EMBL" id="CBA31104.1"/>
    </source>
</evidence>
<evidence type="ECO:0000259" key="3">
    <source>
        <dbReference type="PROSITE" id="PS51820"/>
    </source>
</evidence>
<dbReference type="PRINTS" id="PR00313">
    <property type="entry name" value="CABNDNGRPT"/>
</dbReference>
<dbReference type="Pfam" id="PF00353">
    <property type="entry name" value="HemolysinCabind"/>
    <property type="match status" value="3"/>
</dbReference>
<dbReference type="InterPro" id="IPR019960">
    <property type="entry name" value="T1SS_VCA0849"/>
</dbReference>
<dbReference type="NCBIfam" id="TIGR03661">
    <property type="entry name" value="T1SS_VCA0849"/>
    <property type="match status" value="1"/>
</dbReference>
<dbReference type="PROSITE" id="PS00330">
    <property type="entry name" value="HEMOLYSIN_CALCIUM"/>
    <property type="match status" value="4"/>
</dbReference>
<name>C9YDA9_CURXX</name>
<dbReference type="EMBL" id="FN543105">
    <property type="protein sequence ID" value="CBA31104.1"/>
    <property type="molecule type" value="Genomic_DNA"/>
</dbReference>
<feature type="domain" description="PA14" evidence="3">
    <location>
        <begin position="8"/>
        <end position="154"/>
    </location>
</feature>
<dbReference type="InterPro" id="IPR018511">
    <property type="entry name" value="Hemolysin-typ_Ca-bd_CS"/>
</dbReference>
<evidence type="ECO:0000256" key="2">
    <source>
        <dbReference type="ARBA" id="ARBA00022525"/>
    </source>
</evidence>
<dbReference type="InterPro" id="IPR037524">
    <property type="entry name" value="PA14/GLEYA"/>
</dbReference>
<dbReference type="PANTHER" id="PTHR38340">
    <property type="entry name" value="S-LAYER PROTEIN"/>
    <property type="match status" value="1"/>
</dbReference>
<gene>
    <name evidence="4" type="ORF">Csp_C26880</name>
</gene>
<dbReference type="AlphaFoldDB" id="C9YDA9"/>
<dbReference type="PROSITE" id="PS51820">
    <property type="entry name" value="PA14"/>
    <property type="match status" value="1"/>
</dbReference>
<dbReference type="PANTHER" id="PTHR38340:SF1">
    <property type="entry name" value="S-LAYER PROTEIN"/>
    <property type="match status" value="1"/>
</dbReference>
<protein>
    <recommendedName>
        <fullName evidence="3">PA14 domain-containing protein</fullName>
    </recommendedName>
</protein>
<sequence>MGSNQNRAAGSALLANDGNANSTTRALSNFLDQDLSTGLVQTGVGNTNGTSGLGTTTDAAIRISGKFYTQPGSYDFRVTADDGFRLNVDGHTLLEYDGNQGPTTRIFNNVQLGDLAGGLQSLELLYWEQGGNSRLRIEYKSSSSGTWQVMSLTNTAMFTNESAPTIADTRIQDLVYDGTTSTWQLRTGSILDGGTGNDTLTGGAGRDYLMGGNGNDTLNGGDAADTLEGGAGNDVLNGGTGNDLLIGGAGTDTLTGGVGDDFYRLSDTLDTIVEAAGSGTDTVQLDSTYVSTNLSTTYVLATNLENLVAYDGGAINLTGNASANRLEGNSAANTISGLDGNDFIVGGKGNDILTGGTGSDTFAWRLNDGGTAGSPAVDHVTDFNYGGGYSNVSLSGGDVLDLRELLVGEHTSSGNSGSAATDVAISNLLNYIDININGANTEIRISSTGGFAGGTYSAAAEDQRIVLDNVNLYTAVGTTSGNESLLLQTLIRNGTLLLD</sequence>
<reference evidence="4" key="1">
    <citation type="journal article" date="2010" name="Nature">
        <title>The Dynamic genome of Hydra.</title>
        <authorList>
            <person name="Chapman J.A."/>
            <person name="Kirkness E.F."/>
            <person name="Simakov O."/>
            <person name="Hampson S.E."/>
            <person name="Mitros T."/>
            <person name="Weinmaier T."/>
            <person name="Rattei T."/>
            <person name="Balasubramanian P.G."/>
            <person name="Borman J."/>
            <person name="Busam D."/>
            <person name="Disbennett K."/>
            <person name="Pfannkoch C."/>
            <person name="Sumin N."/>
            <person name="Sutton G."/>
            <person name="Viswanathan L."/>
            <person name="Walenz B."/>
            <person name="Goodstein D.M."/>
            <person name="Hellsten U."/>
            <person name="Kawashima T."/>
            <person name="Prochnik S.E."/>
            <person name="Putnam N.H."/>
            <person name="Shu S."/>
            <person name="Blumberg B."/>
            <person name="Dana C.E."/>
            <person name="Gee L."/>
            <person name="Kibler D.F."/>
            <person name="Law L."/>
            <person name="Lindgens D."/>
            <person name="Martinez D.E."/>
            <person name="Peng J."/>
            <person name="Wigge P.A."/>
            <person name="Bertulat B."/>
            <person name="Guder C."/>
            <person name="Nakamura Y."/>
            <person name="Ozbek S."/>
            <person name="Watanabe H."/>
            <person name="Khalturin K."/>
            <person name="Hemmrich G."/>
            <person name="Franke A."/>
            <person name="Augustin R."/>
            <person name="Fraune S."/>
            <person name="Hayakawa E."/>
            <person name="Hayakawa S."/>
            <person name="Hirose M."/>
            <person name="Hwang J."/>
            <person name="Ikeo K."/>
            <person name="Nishimiya-Fujisawa C."/>
            <person name="Ogura A."/>
            <person name="Takahashi T."/>
            <person name="Steinmetz P.R."/>
            <person name="Zhang X."/>
            <person name="Aufschnaiter R."/>
            <person name="Eder M.K."/>
            <person name="Gorny A.K."/>
            <person name="Salvenmoser W."/>
            <person name="Heimberg A.M."/>
            <person name="Wheeler B.M."/>
            <person name="Peterson K.J."/>
            <person name="Boettger A."/>
            <person name="Tischler P."/>
            <person name="Wolf A."/>
            <person name="Gojobori T."/>
            <person name="Remington K.A."/>
            <person name="Strausberg R.L."/>
            <person name="Venter J."/>
            <person name="Technau U."/>
            <person name="Hobmayer B."/>
            <person name="Bosch T.C."/>
            <person name="Holstein T.W."/>
            <person name="Fujisawa T."/>
            <person name="Bode H.R."/>
            <person name="David C.N."/>
            <person name="Rokhsar D.S."/>
            <person name="Steele R.E."/>
        </authorList>
    </citation>
    <scope>NUCLEOTIDE SEQUENCE</scope>
</reference>
<proteinExistence type="predicted"/>
<dbReference type="GO" id="GO:0005509">
    <property type="term" value="F:calcium ion binding"/>
    <property type="evidence" value="ECO:0007669"/>
    <property type="project" value="InterPro"/>
</dbReference>
<accession>C9YDA9</accession>
<comment type="subcellular location">
    <subcellularLocation>
        <location evidence="1">Secreted</location>
    </subcellularLocation>
</comment>
<dbReference type="InterPro" id="IPR011049">
    <property type="entry name" value="Serralysin-like_metalloprot_C"/>
</dbReference>
<dbReference type="Gene3D" id="2.150.10.10">
    <property type="entry name" value="Serralysin-like metalloprotease, C-terminal"/>
    <property type="match status" value="2"/>
</dbReference>
<keyword evidence="2" id="KW-0964">Secreted</keyword>
<dbReference type="SUPFAM" id="SSF51120">
    <property type="entry name" value="beta-Roll"/>
    <property type="match status" value="2"/>
</dbReference>